<evidence type="ECO:0000256" key="1">
    <source>
        <dbReference type="SAM" id="MobiDB-lite"/>
    </source>
</evidence>
<feature type="compositionally biased region" description="Basic and acidic residues" evidence="1">
    <location>
        <begin position="447"/>
        <end position="460"/>
    </location>
</feature>
<keyword evidence="4" id="KW-1185">Reference proteome</keyword>
<dbReference type="STRING" id="1664694.A0A0N1HC57"/>
<dbReference type="VEuPathDB" id="FungiDB:AB675_8164"/>
<reference evidence="3 4" key="1">
    <citation type="submission" date="2015-06" db="EMBL/GenBank/DDBJ databases">
        <title>Draft genome of the ant-associated black yeast Phialophora attae CBS 131958.</title>
        <authorList>
            <person name="Moreno L.F."/>
            <person name="Stielow B.J."/>
            <person name="de Hoog S."/>
            <person name="Vicente V.A."/>
            <person name="Weiss V.A."/>
            <person name="de Vries M."/>
            <person name="Cruz L.M."/>
            <person name="Souza E.M."/>
        </authorList>
    </citation>
    <scope>NUCLEOTIDE SEQUENCE [LARGE SCALE GENOMIC DNA]</scope>
    <source>
        <strain evidence="3 4">CBS 131958</strain>
    </source>
</reference>
<feature type="compositionally biased region" description="Polar residues" evidence="1">
    <location>
        <begin position="45"/>
        <end position="59"/>
    </location>
</feature>
<comment type="caution">
    <text evidence="3">The sequence shown here is derived from an EMBL/GenBank/DDBJ whole genome shotgun (WGS) entry which is preliminary data.</text>
</comment>
<feature type="compositionally biased region" description="Basic and acidic residues" evidence="1">
    <location>
        <begin position="35"/>
        <end position="44"/>
    </location>
</feature>
<evidence type="ECO:0000313" key="4">
    <source>
        <dbReference type="Proteomes" id="UP000038010"/>
    </source>
</evidence>
<proteinExistence type="predicted"/>
<name>A0A0N1HC57_9EURO</name>
<feature type="domain" description="DUF5672" evidence="2">
    <location>
        <begin position="149"/>
        <end position="281"/>
    </location>
</feature>
<protein>
    <recommendedName>
        <fullName evidence="2">DUF5672 domain-containing protein</fullName>
    </recommendedName>
</protein>
<gene>
    <name evidence="3" type="ORF">AB675_8164</name>
</gene>
<dbReference type="GeneID" id="28740469"/>
<evidence type="ECO:0000259" key="2">
    <source>
        <dbReference type="Pfam" id="PF18922"/>
    </source>
</evidence>
<sequence>MANNIGRGGDLPNAGGFGRGMASPAQPLPNTTEVYPHEPIRRSALDTNRPTSDRNLSLTIPSQQDGAVYRARADLPFLVPLLLHMIMVVPPDWRFLFYGSSATVTQVRESYTAAMYEAMGKLNIRNLEDSYGEGWGRRYGWEEPKDGRVLSAEEMTNRLLTNKTFYEGDLADTEWLLVWHSDAILCANSEVGLDDWLGWDWVGAPWDGDHKFGGNGGLSLRRLSRIREVLEFQKRQDDSNSEDVWFASRLGLLPGANMCPPEKEKEFAVESVWYDKPMGYHMLPGNSPAPNVWAIHQRRREIYDYCPEVKIILDMYLEREKCGDQRTAEDREDEEFRKLLEADAESAKKKLEEENAGAEEERKKQEERAKQRKEKERVEAAKVKMEEAEVAERAKKLLEDQKRKKVEALEGISVVKDISRIEEEAKSHDKHAWEEGGAPELDDAAEEGARKSLDEHKTENLGEPGKNIASKEDEPATGSDETLDDGKMTDSDHVEEKEKAESDESDEGKAEEQAEPPASAADTKREEEKDDDGAGEKGEHAEAEPEQEDDVAESSKEPPSTAEGHADDKVEDPDSKDAVEDPGSKA</sequence>
<dbReference type="EMBL" id="LFJN01000010">
    <property type="protein sequence ID" value="KPI41246.1"/>
    <property type="molecule type" value="Genomic_DNA"/>
</dbReference>
<feature type="region of interest" description="Disordered" evidence="1">
    <location>
        <begin position="347"/>
        <end position="389"/>
    </location>
</feature>
<dbReference type="AlphaFoldDB" id="A0A0N1HC57"/>
<feature type="compositionally biased region" description="Basic and acidic residues" evidence="1">
    <location>
        <begin position="564"/>
        <end position="586"/>
    </location>
</feature>
<feature type="compositionally biased region" description="Basic and acidic residues" evidence="1">
    <location>
        <begin position="522"/>
        <end position="543"/>
    </location>
</feature>
<dbReference type="Proteomes" id="UP000038010">
    <property type="component" value="Unassembled WGS sequence"/>
</dbReference>
<feature type="region of interest" description="Disordered" evidence="1">
    <location>
        <begin position="425"/>
        <end position="586"/>
    </location>
</feature>
<feature type="region of interest" description="Disordered" evidence="1">
    <location>
        <begin position="1"/>
        <end position="59"/>
    </location>
</feature>
<dbReference type="RefSeq" id="XP_018001209.1">
    <property type="nucleotide sequence ID" value="XM_018148590.1"/>
</dbReference>
<evidence type="ECO:0000313" key="3">
    <source>
        <dbReference type="EMBL" id="KPI41246.1"/>
    </source>
</evidence>
<dbReference type="OrthoDB" id="10025998at2759"/>
<feature type="compositionally biased region" description="Basic and acidic residues" evidence="1">
    <location>
        <begin position="484"/>
        <end position="512"/>
    </location>
</feature>
<dbReference type="Pfam" id="PF18922">
    <property type="entry name" value="DUF5672"/>
    <property type="match status" value="1"/>
</dbReference>
<feature type="compositionally biased region" description="Basic and acidic residues" evidence="1">
    <location>
        <begin position="425"/>
        <end position="434"/>
    </location>
</feature>
<dbReference type="InterPro" id="IPR043729">
    <property type="entry name" value="DUF5672"/>
</dbReference>
<organism evidence="3 4">
    <name type="scientific">Cyphellophora attinorum</name>
    <dbReference type="NCBI Taxonomy" id="1664694"/>
    <lineage>
        <taxon>Eukaryota</taxon>
        <taxon>Fungi</taxon>
        <taxon>Dikarya</taxon>
        <taxon>Ascomycota</taxon>
        <taxon>Pezizomycotina</taxon>
        <taxon>Eurotiomycetes</taxon>
        <taxon>Chaetothyriomycetidae</taxon>
        <taxon>Chaetothyriales</taxon>
        <taxon>Cyphellophoraceae</taxon>
        <taxon>Cyphellophora</taxon>
    </lineage>
</organism>
<accession>A0A0N1HC57</accession>